<evidence type="ECO:0000256" key="1">
    <source>
        <dbReference type="ARBA" id="ARBA00023002"/>
    </source>
</evidence>
<protein>
    <recommendedName>
        <fullName evidence="2">Ketoreductase domain-containing protein</fullName>
    </recommendedName>
</protein>
<dbReference type="STRING" id="34508.A0A4U5M2E9"/>
<dbReference type="AlphaFoldDB" id="A0A4U5M2E9"/>
<organism evidence="3 4">
    <name type="scientific">Steinernema carpocapsae</name>
    <name type="common">Entomopathogenic nematode</name>
    <dbReference type="NCBI Taxonomy" id="34508"/>
    <lineage>
        <taxon>Eukaryota</taxon>
        <taxon>Metazoa</taxon>
        <taxon>Ecdysozoa</taxon>
        <taxon>Nematoda</taxon>
        <taxon>Chromadorea</taxon>
        <taxon>Rhabditida</taxon>
        <taxon>Tylenchina</taxon>
        <taxon>Panagrolaimomorpha</taxon>
        <taxon>Strongyloidoidea</taxon>
        <taxon>Steinernematidae</taxon>
        <taxon>Steinernema</taxon>
    </lineage>
</organism>
<keyword evidence="4" id="KW-1185">Reference proteome</keyword>
<feature type="domain" description="Ketoreductase" evidence="2">
    <location>
        <begin position="9"/>
        <end position="187"/>
    </location>
</feature>
<accession>A0A4U5M2E9</accession>
<evidence type="ECO:0000313" key="4">
    <source>
        <dbReference type="Proteomes" id="UP000298663"/>
    </source>
</evidence>
<sequence>MSTQKFAGKTVIVTGSSSGIGQGIALLLAQQGASITIHGRSAEGLKETEDLILESGVSAEKIHKVQGDLADEEVLKKLIDETVAKFGKLDVVVNNAGLLSKIGTELSANFDRVFHVNVKAVMALNALAIPHLEKTKGNIVNVSSVGSTRVFNDEHYCMSKAALDHYMRFQAQTLAKKGIRMNNLNPGFVNTNLSRDMGLSKEKIGELTETFTKTLVPLERSGTPLEQANCVSFLASEEASYVTGITLVCDGGFLLGKEHQFS</sequence>
<dbReference type="EMBL" id="AZBU02000010">
    <property type="protein sequence ID" value="TKR62899.1"/>
    <property type="molecule type" value="Genomic_DNA"/>
</dbReference>
<dbReference type="PANTHER" id="PTHR44115">
    <property type="entry name" value="PROTEIN CBG09704"/>
    <property type="match status" value="1"/>
</dbReference>
<keyword evidence="1" id="KW-0560">Oxidoreductase</keyword>
<reference evidence="3 4" key="2">
    <citation type="journal article" date="2019" name="G3 (Bethesda)">
        <title>Hybrid Assembly of the Genome of the Entomopathogenic Nematode Steinernema carpocapsae Identifies the X-Chromosome.</title>
        <authorList>
            <person name="Serra L."/>
            <person name="Macchietto M."/>
            <person name="Macias-Munoz A."/>
            <person name="McGill C.J."/>
            <person name="Rodriguez I.M."/>
            <person name="Rodriguez B."/>
            <person name="Murad R."/>
            <person name="Mortazavi A."/>
        </authorList>
    </citation>
    <scope>NUCLEOTIDE SEQUENCE [LARGE SCALE GENOMIC DNA]</scope>
    <source>
        <strain evidence="3 4">ALL</strain>
    </source>
</reference>
<dbReference type="GO" id="GO:0016491">
    <property type="term" value="F:oxidoreductase activity"/>
    <property type="evidence" value="ECO:0007669"/>
    <property type="project" value="UniProtKB-KW"/>
</dbReference>
<name>A0A4U5M2E9_STECR</name>
<dbReference type="PANTHER" id="PTHR44115:SF2">
    <property type="entry name" value="NAD(P)-BINDING PROTEIN"/>
    <property type="match status" value="1"/>
</dbReference>
<proteinExistence type="predicted"/>
<dbReference type="Proteomes" id="UP000298663">
    <property type="component" value="Unassembled WGS sequence"/>
</dbReference>
<dbReference type="Pfam" id="PF13561">
    <property type="entry name" value="adh_short_C2"/>
    <property type="match status" value="1"/>
</dbReference>
<dbReference type="GO" id="GO:0006629">
    <property type="term" value="P:lipid metabolic process"/>
    <property type="evidence" value="ECO:0007669"/>
    <property type="project" value="UniProtKB-ARBA"/>
</dbReference>
<dbReference type="OrthoDB" id="47007at2759"/>
<dbReference type="InterPro" id="IPR057326">
    <property type="entry name" value="KR_dom"/>
</dbReference>
<gene>
    <name evidence="3" type="ORF">L596_026801</name>
</gene>
<dbReference type="InterPro" id="IPR002347">
    <property type="entry name" value="SDR_fam"/>
</dbReference>
<dbReference type="SUPFAM" id="SSF51735">
    <property type="entry name" value="NAD(P)-binding Rossmann-fold domains"/>
    <property type="match status" value="1"/>
</dbReference>
<dbReference type="PRINTS" id="PR00080">
    <property type="entry name" value="SDRFAMILY"/>
</dbReference>
<evidence type="ECO:0000313" key="3">
    <source>
        <dbReference type="EMBL" id="TKR62899.1"/>
    </source>
</evidence>
<dbReference type="FunFam" id="3.40.50.720:FF:000084">
    <property type="entry name" value="Short-chain dehydrogenase reductase"/>
    <property type="match status" value="1"/>
</dbReference>
<dbReference type="PRINTS" id="PR00081">
    <property type="entry name" value="GDHRDH"/>
</dbReference>
<dbReference type="InterPro" id="IPR036291">
    <property type="entry name" value="NAD(P)-bd_dom_sf"/>
</dbReference>
<dbReference type="InterPro" id="IPR020904">
    <property type="entry name" value="Sc_DH/Rdtase_CS"/>
</dbReference>
<dbReference type="Gene3D" id="3.40.50.720">
    <property type="entry name" value="NAD(P)-binding Rossmann-like Domain"/>
    <property type="match status" value="1"/>
</dbReference>
<comment type="caution">
    <text evidence="3">The sequence shown here is derived from an EMBL/GenBank/DDBJ whole genome shotgun (WGS) entry which is preliminary data.</text>
</comment>
<reference evidence="3 4" key="1">
    <citation type="journal article" date="2015" name="Genome Biol.">
        <title>Comparative genomics of Steinernema reveals deeply conserved gene regulatory networks.</title>
        <authorList>
            <person name="Dillman A.R."/>
            <person name="Macchietto M."/>
            <person name="Porter C.F."/>
            <person name="Rogers A."/>
            <person name="Williams B."/>
            <person name="Antoshechkin I."/>
            <person name="Lee M.M."/>
            <person name="Goodwin Z."/>
            <person name="Lu X."/>
            <person name="Lewis E.E."/>
            <person name="Goodrich-Blair H."/>
            <person name="Stock S.P."/>
            <person name="Adams B.J."/>
            <person name="Sternberg P.W."/>
            <person name="Mortazavi A."/>
        </authorList>
    </citation>
    <scope>NUCLEOTIDE SEQUENCE [LARGE SCALE GENOMIC DNA]</scope>
    <source>
        <strain evidence="3 4">ALL</strain>
    </source>
</reference>
<dbReference type="SMART" id="SM00822">
    <property type="entry name" value="PKS_KR"/>
    <property type="match status" value="1"/>
</dbReference>
<dbReference type="PROSITE" id="PS00061">
    <property type="entry name" value="ADH_SHORT"/>
    <property type="match status" value="1"/>
</dbReference>
<evidence type="ECO:0000259" key="2">
    <source>
        <dbReference type="SMART" id="SM00822"/>
    </source>
</evidence>